<dbReference type="EMBL" id="LAVV01006408">
    <property type="protein sequence ID" value="KNZ60076.1"/>
    <property type="molecule type" value="Genomic_DNA"/>
</dbReference>
<dbReference type="GO" id="GO:0038023">
    <property type="term" value="F:signaling receptor activity"/>
    <property type="evidence" value="ECO:0007669"/>
    <property type="project" value="TreeGrafter"/>
</dbReference>
<evidence type="ECO:0008006" key="9">
    <source>
        <dbReference type="Google" id="ProtNLM"/>
    </source>
</evidence>
<evidence type="ECO:0000256" key="5">
    <source>
        <dbReference type="PIRSR" id="PIRSR604254-1"/>
    </source>
</evidence>
<proteinExistence type="predicted"/>
<feature type="binding site" evidence="5">
    <location>
        <position position="487"/>
    </location>
    <ligand>
        <name>Zn(2+)</name>
        <dbReference type="ChEBI" id="CHEBI:29105"/>
    </ligand>
</feature>
<keyword evidence="5" id="KW-0862">Zinc</keyword>
<keyword evidence="2 6" id="KW-0812">Transmembrane</keyword>
<dbReference type="InterPro" id="IPR004254">
    <property type="entry name" value="AdipoR/HlyIII-related"/>
</dbReference>
<feature type="transmembrane region" description="Helical" evidence="6">
    <location>
        <begin position="280"/>
        <end position="300"/>
    </location>
</feature>
<evidence type="ECO:0000256" key="6">
    <source>
        <dbReference type="SAM" id="Phobius"/>
    </source>
</evidence>
<accession>A0A0L6VH16</accession>
<feature type="binding site" evidence="5">
    <location>
        <position position="337"/>
    </location>
    <ligand>
        <name>Zn(2+)</name>
        <dbReference type="ChEBI" id="CHEBI:29105"/>
    </ligand>
</feature>
<dbReference type="PANTHER" id="PTHR20855:SF97">
    <property type="entry name" value="ADIPOR-LIKE RECEPTOR IZH3-RELATED"/>
    <property type="match status" value="1"/>
</dbReference>
<feature type="transmembrane region" description="Helical" evidence="6">
    <location>
        <begin position="413"/>
        <end position="438"/>
    </location>
</feature>
<keyword evidence="4 6" id="KW-0472">Membrane</keyword>
<comment type="caution">
    <text evidence="7">The sequence shown here is derived from an EMBL/GenBank/DDBJ whole genome shotgun (WGS) entry which is preliminary data.</text>
</comment>
<feature type="transmembrane region" description="Helical" evidence="6">
    <location>
        <begin position="444"/>
        <end position="463"/>
    </location>
</feature>
<feature type="binding site" evidence="5">
    <location>
        <position position="483"/>
    </location>
    <ligand>
        <name>Zn(2+)</name>
        <dbReference type="ChEBI" id="CHEBI:29105"/>
    </ligand>
</feature>
<protein>
    <recommendedName>
        <fullName evidence="9">HlyIII-domain-containing protein</fullName>
    </recommendedName>
</protein>
<dbReference type="AlphaFoldDB" id="A0A0L6VH16"/>
<dbReference type="OrthoDB" id="5585746at2759"/>
<dbReference type="PANTHER" id="PTHR20855">
    <property type="entry name" value="ADIPOR/PROGESTIN RECEPTOR-RELATED"/>
    <property type="match status" value="1"/>
</dbReference>
<keyword evidence="5" id="KW-0479">Metal-binding</keyword>
<sequence>MELLFVVWLRWRDLSYEPKPPLLLNNHQLATLSTFIHQLTHYINQLKLDLYSTHQLISHSTTPTYDTFYLKPLNRLADCLTSIPDTNQLIHRLTLHSQNLNQLLSQLSFLSQYPSLPIITLPENLNNSNHRRSLSFNQITPEIFKSFPTPHSLRQYFSDESDRLASLLPALPSGLSESLAQSSNQITSALRACKEEAQAVLHDGEIFIREEGEKLKGWVDSETEKLRLALQMGASRLLTYHELPEEWKNNQFIVKGYRFIPLDRWHHLLLSGIQWHNETINIHTHFLGTLSLFYLIFFLWPTTPHTAPDSSTLTDRMISMIFLVCAIKCLICSTAWHLFAGCGTLGPFRRLACVDYVGISGLIAASVMSMEYYGFYCRPELAGLYMSFTVAMGIIGMILPFQPFFDRPESKGIRIVFFVSMAGSALIPQAHMAFLYGLQETFSFYSPALPSVFSYLAGLFFYATNWPERIRPGWVFDTLFHSHQFWHVAIVAAIWLHWRAIGIIHDSGRHGFSCSPQAIHHFHQTANAFPPSNQFPSLISHWFSF</sequence>
<evidence type="ECO:0000256" key="2">
    <source>
        <dbReference type="ARBA" id="ARBA00022692"/>
    </source>
</evidence>
<comment type="subcellular location">
    <subcellularLocation>
        <location evidence="1">Membrane</location>
        <topology evidence="1">Multi-pass membrane protein</topology>
    </subcellularLocation>
</comment>
<feature type="transmembrane region" description="Helical" evidence="6">
    <location>
        <begin position="320"/>
        <end position="339"/>
    </location>
</feature>
<dbReference type="GO" id="GO:0006882">
    <property type="term" value="P:intracellular zinc ion homeostasis"/>
    <property type="evidence" value="ECO:0007669"/>
    <property type="project" value="TreeGrafter"/>
</dbReference>
<keyword evidence="3 6" id="KW-1133">Transmembrane helix</keyword>
<evidence type="ECO:0000313" key="8">
    <source>
        <dbReference type="Proteomes" id="UP000037035"/>
    </source>
</evidence>
<dbReference type="GO" id="GO:0016020">
    <property type="term" value="C:membrane"/>
    <property type="evidence" value="ECO:0007669"/>
    <property type="project" value="UniProtKB-SubCell"/>
</dbReference>
<dbReference type="VEuPathDB" id="FungiDB:VP01_1613g3"/>
<feature type="transmembrane region" description="Helical" evidence="6">
    <location>
        <begin position="382"/>
        <end position="401"/>
    </location>
</feature>
<gene>
    <name evidence="7" type="ORF">VP01_1613g3</name>
</gene>
<dbReference type="GO" id="GO:0046872">
    <property type="term" value="F:metal ion binding"/>
    <property type="evidence" value="ECO:0007669"/>
    <property type="project" value="UniProtKB-KW"/>
</dbReference>
<dbReference type="Pfam" id="PF03006">
    <property type="entry name" value="HlyIII"/>
    <property type="match status" value="1"/>
</dbReference>
<evidence type="ECO:0000256" key="4">
    <source>
        <dbReference type="ARBA" id="ARBA00023136"/>
    </source>
</evidence>
<feature type="transmembrane region" description="Helical" evidence="6">
    <location>
        <begin position="351"/>
        <end position="370"/>
    </location>
</feature>
<keyword evidence="8" id="KW-1185">Reference proteome</keyword>
<evidence type="ECO:0000256" key="3">
    <source>
        <dbReference type="ARBA" id="ARBA00022989"/>
    </source>
</evidence>
<organism evidence="7 8">
    <name type="scientific">Puccinia sorghi</name>
    <dbReference type="NCBI Taxonomy" id="27349"/>
    <lineage>
        <taxon>Eukaryota</taxon>
        <taxon>Fungi</taxon>
        <taxon>Dikarya</taxon>
        <taxon>Basidiomycota</taxon>
        <taxon>Pucciniomycotina</taxon>
        <taxon>Pucciniomycetes</taxon>
        <taxon>Pucciniales</taxon>
        <taxon>Pucciniaceae</taxon>
        <taxon>Puccinia</taxon>
    </lineage>
</organism>
<reference evidence="7 8" key="1">
    <citation type="submission" date="2015-08" db="EMBL/GenBank/DDBJ databases">
        <title>Next Generation Sequencing and Analysis of the Genome of Puccinia sorghi L Schw, the Causal Agent of Maize Common Rust.</title>
        <authorList>
            <person name="Rochi L."/>
            <person name="Burguener G."/>
            <person name="Darino M."/>
            <person name="Turjanski A."/>
            <person name="Kreff E."/>
            <person name="Dieguez M.J."/>
            <person name="Sacco F."/>
        </authorList>
    </citation>
    <scope>NUCLEOTIDE SEQUENCE [LARGE SCALE GENOMIC DNA]</scope>
    <source>
        <strain evidence="7 8">RO10H11247</strain>
    </source>
</reference>
<evidence type="ECO:0000256" key="1">
    <source>
        <dbReference type="ARBA" id="ARBA00004141"/>
    </source>
</evidence>
<evidence type="ECO:0000313" key="7">
    <source>
        <dbReference type="EMBL" id="KNZ60076.1"/>
    </source>
</evidence>
<dbReference type="Proteomes" id="UP000037035">
    <property type="component" value="Unassembled WGS sequence"/>
</dbReference>
<name>A0A0L6VH16_9BASI</name>
<dbReference type="STRING" id="27349.A0A0L6VH16"/>